<reference evidence="1" key="1">
    <citation type="submission" date="2021-03" db="EMBL/GenBank/DDBJ databases">
        <authorList>
            <consortium name="DOE Joint Genome Institute"/>
            <person name="Ahrendt S."/>
            <person name="Looney B.P."/>
            <person name="Miyauchi S."/>
            <person name="Morin E."/>
            <person name="Drula E."/>
            <person name="Courty P.E."/>
            <person name="Chicoki N."/>
            <person name="Fauchery L."/>
            <person name="Kohler A."/>
            <person name="Kuo A."/>
            <person name="Labutti K."/>
            <person name="Pangilinan J."/>
            <person name="Lipzen A."/>
            <person name="Riley R."/>
            <person name="Andreopoulos W."/>
            <person name="He G."/>
            <person name="Johnson J."/>
            <person name="Barry K.W."/>
            <person name="Grigoriev I.V."/>
            <person name="Nagy L."/>
            <person name="Hibbett D."/>
            <person name="Henrissat B."/>
            <person name="Matheny P.B."/>
            <person name="Labbe J."/>
            <person name="Martin F."/>
        </authorList>
    </citation>
    <scope>NUCLEOTIDE SEQUENCE</scope>
    <source>
        <strain evidence="1">HHB10654</strain>
    </source>
</reference>
<evidence type="ECO:0000313" key="1">
    <source>
        <dbReference type="EMBL" id="KAI0058219.1"/>
    </source>
</evidence>
<evidence type="ECO:0000313" key="2">
    <source>
        <dbReference type="Proteomes" id="UP000814140"/>
    </source>
</evidence>
<proteinExistence type="predicted"/>
<protein>
    <submittedName>
        <fullName evidence="1">Uncharacterized protein</fullName>
    </submittedName>
</protein>
<gene>
    <name evidence="1" type="ORF">BV25DRAFT_1919581</name>
</gene>
<keyword evidence="2" id="KW-1185">Reference proteome</keyword>
<dbReference type="Proteomes" id="UP000814140">
    <property type="component" value="Unassembled WGS sequence"/>
</dbReference>
<reference evidence="1" key="2">
    <citation type="journal article" date="2022" name="New Phytol.">
        <title>Evolutionary transition to the ectomycorrhizal habit in the genomes of a hyperdiverse lineage of mushroom-forming fungi.</title>
        <authorList>
            <person name="Looney B."/>
            <person name="Miyauchi S."/>
            <person name="Morin E."/>
            <person name="Drula E."/>
            <person name="Courty P.E."/>
            <person name="Kohler A."/>
            <person name="Kuo A."/>
            <person name="LaButti K."/>
            <person name="Pangilinan J."/>
            <person name="Lipzen A."/>
            <person name="Riley R."/>
            <person name="Andreopoulos W."/>
            <person name="He G."/>
            <person name="Johnson J."/>
            <person name="Nolan M."/>
            <person name="Tritt A."/>
            <person name="Barry K.W."/>
            <person name="Grigoriev I.V."/>
            <person name="Nagy L.G."/>
            <person name="Hibbett D."/>
            <person name="Henrissat B."/>
            <person name="Matheny P.B."/>
            <person name="Labbe J."/>
            <person name="Martin F.M."/>
        </authorList>
    </citation>
    <scope>NUCLEOTIDE SEQUENCE</scope>
    <source>
        <strain evidence="1">HHB10654</strain>
    </source>
</reference>
<accession>A0ACB8SNZ8</accession>
<sequence>MPGLHEPRGYRRGEHIGWTLEMLDEDIDAVSDILLLKTRRNTLASPVTMLPVEILRRIFSLTTSVYEPSPLYIGMALGWIKVTHVCQRWRRVALNDWTLCNDLD</sequence>
<comment type="caution">
    <text evidence="1">The sequence shown here is derived from an EMBL/GenBank/DDBJ whole genome shotgun (WGS) entry which is preliminary data.</text>
</comment>
<dbReference type="EMBL" id="MU277238">
    <property type="protein sequence ID" value="KAI0058219.1"/>
    <property type="molecule type" value="Genomic_DNA"/>
</dbReference>
<organism evidence="1 2">
    <name type="scientific">Artomyces pyxidatus</name>
    <dbReference type="NCBI Taxonomy" id="48021"/>
    <lineage>
        <taxon>Eukaryota</taxon>
        <taxon>Fungi</taxon>
        <taxon>Dikarya</taxon>
        <taxon>Basidiomycota</taxon>
        <taxon>Agaricomycotina</taxon>
        <taxon>Agaricomycetes</taxon>
        <taxon>Russulales</taxon>
        <taxon>Auriscalpiaceae</taxon>
        <taxon>Artomyces</taxon>
    </lineage>
</organism>
<name>A0ACB8SNZ8_9AGAM</name>